<dbReference type="RefSeq" id="WP_111862789.1">
    <property type="nucleotide sequence ID" value="NZ_QLYX01000001.1"/>
</dbReference>
<sequence>MNPRARLAALAEPVQAHGFVVRLLREGLAVRNPHAADCCDEGGRMSDLITCRRHPGDAGRYWFFTSWQEPIAEADRVMDAITRIKGYLTPRHDHASTRR</sequence>
<dbReference type="AlphaFoldDB" id="A0A365HCB7"/>
<gene>
    <name evidence="1" type="ORF">DPM19_00765</name>
</gene>
<protein>
    <submittedName>
        <fullName evidence="1">Uncharacterized protein</fullName>
    </submittedName>
</protein>
<evidence type="ECO:0000313" key="2">
    <source>
        <dbReference type="Proteomes" id="UP000251891"/>
    </source>
</evidence>
<dbReference type="EMBL" id="QLYX01000001">
    <property type="protein sequence ID" value="RAY16737.1"/>
    <property type="molecule type" value="Genomic_DNA"/>
</dbReference>
<proteinExistence type="predicted"/>
<name>A0A365HCB7_9ACTN</name>
<dbReference type="OrthoDB" id="3478678at2"/>
<keyword evidence="2" id="KW-1185">Reference proteome</keyword>
<reference evidence="1 2" key="1">
    <citation type="submission" date="2018-06" db="EMBL/GenBank/DDBJ databases">
        <title>Actinomadura craniellae sp. nov. isolated from marine sponge Craniella sp.</title>
        <authorList>
            <person name="Li L."/>
            <person name="Xu Q.H."/>
            <person name="Lin H.W."/>
            <person name="Lu Y.H."/>
        </authorList>
    </citation>
    <scope>NUCLEOTIDE SEQUENCE [LARGE SCALE GENOMIC DNA]</scope>
    <source>
        <strain evidence="1 2">LHW63021</strain>
    </source>
</reference>
<comment type="caution">
    <text evidence="1">The sequence shown here is derived from an EMBL/GenBank/DDBJ whole genome shotgun (WGS) entry which is preliminary data.</text>
</comment>
<accession>A0A365HCB7</accession>
<dbReference type="Proteomes" id="UP000251891">
    <property type="component" value="Unassembled WGS sequence"/>
</dbReference>
<evidence type="ECO:0000313" key="1">
    <source>
        <dbReference type="EMBL" id="RAY16737.1"/>
    </source>
</evidence>
<organism evidence="1 2">
    <name type="scientific">Actinomadura craniellae</name>
    <dbReference type="NCBI Taxonomy" id="2231787"/>
    <lineage>
        <taxon>Bacteria</taxon>
        <taxon>Bacillati</taxon>
        <taxon>Actinomycetota</taxon>
        <taxon>Actinomycetes</taxon>
        <taxon>Streptosporangiales</taxon>
        <taxon>Thermomonosporaceae</taxon>
        <taxon>Actinomadura</taxon>
    </lineage>
</organism>